<gene>
    <name evidence="2" type="ORF">ERS852473_02255</name>
</gene>
<comment type="caution">
    <text evidence="2">The sequence shown here is derived from an EMBL/GenBank/DDBJ whole genome shotgun (WGS) entry which is preliminary data.</text>
</comment>
<organism evidence="2 3">
    <name type="scientific">Sarcina ventriculi</name>
    <name type="common">Clostridium ventriculi</name>
    <dbReference type="NCBI Taxonomy" id="1267"/>
    <lineage>
        <taxon>Bacteria</taxon>
        <taxon>Bacillati</taxon>
        <taxon>Bacillota</taxon>
        <taxon>Clostridia</taxon>
        <taxon>Eubacteriales</taxon>
        <taxon>Clostridiaceae</taxon>
        <taxon>Sarcina</taxon>
    </lineage>
</organism>
<evidence type="ECO:0000313" key="3">
    <source>
        <dbReference type="Proteomes" id="UP000095488"/>
    </source>
</evidence>
<evidence type="ECO:0000313" key="2">
    <source>
        <dbReference type="EMBL" id="CUO23026.1"/>
    </source>
</evidence>
<accession>A0ABM9USK8</accession>
<dbReference type="EMBL" id="CYZR01000012">
    <property type="protein sequence ID" value="CUO23026.1"/>
    <property type="molecule type" value="Genomic_DNA"/>
</dbReference>
<reference evidence="2 3" key="1">
    <citation type="submission" date="2015-09" db="EMBL/GenBank/DDBJ databases">
        <authorList>
            <consortium name="Pathogen Informatics"/>
        </authorList>
    </citation>
    <scope>NUCLEOTIDE SEQUENCE [LARGE SCALE GENOMIC DNA]</scope>
    <source>
        <strain evidence="2 3">2789STDY5834858</strain>
    </source>
</reference>
<keyword evidence="3" id="KW-1185">Reference proteome</keyword>
<dbReference type="Proteomes" id="UP000095488">
    <property type="component" value="Unassembled WGS sequence"/>
</dbReference>
<dbReference type="RefSeq" id="WP_055260233.1">
    <property type="nucleotide sequence ID" value="NZ_CABIXL010000012.1"/>
</dbReference>
<name>A0ABM9USK8_SARVE</name>
<protein>
    <submittedName>
        <fullName evidence="2">Uncharacterized protein</fullName>
    </submittedName>
</protein>
<proteinExistence type="predicted"/>
<keyword evidence="1" id="KW-0175">Coiled coil</keyword>
<feature type="coiled-coil region" evidence="1">
    <location>
        <begin position="74"/>
        <end position="101"/>
    </location>
</feature>
<sequence>MDNKDLWRKLCGSINFYIRGLWKENLLRSGEELADEYIEYTLKDEDSYSYLDKQTYEYIPISEEEIKEIRRIFIERVNRKKEKYSEELKELEAKIELNKRNTNLAKVIEFPLNLKK</sequence>
<evidence type="ECO:0000256" key="1">
    <source>
        <dbReference type="SAM" id="Coils"/>
    </source>
</evidence>